<sequence length="149" mass="17124">MLNSTNMAAIRDNLCELGRLEIPRPKCTGMQFIATRGRQGFYRTIRENGAKYGLQIKPQGPKRPQLSSELFSRPMTLHEENAEDVLNEDNHNNVQKSPKERNNNVNVNNSIEYEKKKSNFVQMAPKMIPMEKPPAYPTNHATRQITIQK</sequence>
<evidence type="ECO:0000256" key="1">
    <source>
        <dbReference type="SAM" id="MobiDB-lite"/>
    </source>
</evidence>
<dbReference type="EMBL" id="CADEPM010000002">
    <property type="protein sequence ID" value="CAB3400629.1"/>
    <property type="molecule type" value="Genomic_DNA"/>
</dbReference>
<comment type="caution">
    <text evidence="2">The sequence shown here is derived from an EMBL/GenBank/DDBJ whole genome shotgun (WGS) entry which is preliminary data.</text>
</comment>
<dbReference type="AlphaFoldDB" id="A0A8S1EHF3"/>
<accession>A0A8S1EHF3</accession>
<feature type="region of interest" description="Disordered" evidence="1">
    <location>
        <begin position="54"/>
        <end position="108"/>
    </location>
</feature>
<keyword evidence="3" id="KW-1185">Reference proteome</keyword>
<dbReference type="Proteomes" id="UP000494206">
    <property type="component" value="Unassembled WGS sequence"/>
</dbReference>
<reference evidence="2 3" key="1">
    <citation type="submission" date="2020-04" db="EMBL/GenBank/DDBJ databases">
        <authorList>
            <person name="Laetsch R D."/>
            <person name="Stevens L."/>
            <person name="Kumar S."/>
            <person name="Blaxter L. M."/>
        </authorList>
    </citation>
    <scope>NUCLEOTIDE SEQUENCE [LARGE SCALE GENOMIC DNA]</scope>
</reference>
<dbReference type="OrthoDB" id="5831187at2759"/>
<feature type="region of interest" description="Disordered" evidence="1">
    <location>
        <begin position="129"/>
        <end position="149"/>
    </location>
</feature>
<feature type="compositionally biased region" description="Polar residues" evidence="1">
    <location>
        <begin position="139"/>
        <end position="149"/>
    </location>
</feature>
<name>A0A8S1EHF3_9PELO</name>
<proteinExistence type="predicted"/>
<gene>
    <name evidence="2" type="ORF">CBOVIS_LOCUS3523</name>
</gene>
<evidence type="ECO:0000313" key="3">
    <source>
        <dbReference type="Proteomes" id="UP000494206"/>
    </source>
</evidence>
<evidence type="ECO:0000313" key="2">
    <source>
        <dbReference type="EMBL" id="CAB3400629.1"/>
    </source>
</evidence>
<protein>
    <submittedName>
        <fullName evidence="2">Uncharacterized protein</fullName>
    </submittedName>
</protein>
<organism evidence="2 3">
    <name type="scientific">Caenorhabditis bovis</name>
    <dbReference type="NCBI Taxonomy" id="2654633"/>
    <lineage>
        <taxon>Eukaryota</taxon>
        <taxon>Metazoa</taxon>
        <taxon>Ecdysozoa</taxon>
        <taxon>Nematoda</taxon>
        <taxon>Chromadorea</taxon>
        <taxon>Rhabditida</taxon>
        <taxon>Rhabditina</taxon>
        <taxon>Rhabditomorpha</taxon>
        <taxon>Rhabditoidea</taxon>
        <taxon>Rhabditidae</taxon>
        <taxon>Peloderinae</taxon>
        <taxon>Caenorhabditis</taxon>
    </lineage>
</organism>